<dbReference type="Gene3D" id="3.90.190.10">
    <property type="entry name" value="Protein tyrosine phosphatase superfamily"/>
    <property type="match status" value="1"/>
</dbReference>
<dbReference type="Proteomes" id="UP001166674">
    <property type="component" value="Unassembled WGS sequence"/>
</dbReference>
<dbReference type="GO" id="GO:0008330">
    <property type="term" value="F:protein tyrosine/threonine phosphatase activity"/>
    <property type="evidence" value="ECO:0007669"/>
    <property type="project" value="TreeGrafter"/>
</dbReference>
<comment type="caution">
    <text evidence="7">The sequence shown here is derived from an EMBL/GenBank/DDBJ whole genome shotgun (WGS) entry which is preliminary data.</text>
</comment>
<sequence length="255" mass="28805">MTMVDHQLNSETSLASVHSTWACELGLWYLLELQKKMTLDLQGETLKQESEALPEPILSHLILQECREVGGSASAASSLLPQSVPTIPDIENAELTPILPFLFLGNEQDAQDLDTMQRLNIGYVINVTTHHPLYHYEKGLFNYKWLPATDSNKQSLRQYFEEAFEFIEEAHQYGKGLLIHCQAGVSRSATIVIADLMKHTRMTMIDAYKFVKGKRPIISPNLNFMGQLLEFEEDLNNGVTLRILTPKLMGVETVV</sequence>
<dbReference type="GO" id="GO:0043409">
    <property type="term" value="P:negative regulation of MAPK cascade"/>
    <property type="evidence" value="ECO:0007669"/>
    <property type="project" value="TreeGrafter"/>
</dbReference>
<accession>A0AA41ML42</accession>
<dbReference type="Pfam" id="PF00782">
    <property type="entry name" value="DSPc"/>
    <property type="match status" value="1"/>
</dbReference>
<evidence type="ECO:0000256" key="3">
    <source>
        <dbReference type="ARBA" id="ARBA00022801"/>
    </source>
</evidence>
<dbReference type="AlphaFoldDB" id="A0AA41ML42"/>
<comment type="similarity">
    <text evidence="1">Belongs to the protein-tyrosine phosphatase family. Non-receptor class dual specificity subfamily.</text>
</comment>
<protein>
    <recommendedName>
        <fullName evidence="2">protein-tyrosine-phosphatase</fullName>
        <ecNumber evidence="2">3.1.3.48</ecNumber>
    </recommendedName>
</protein>
<keyword evidence="4" id="KW-0904">Protein phosphatase</keyword>
<gene>
    <name evidence="7" type="ORF">SUZIE_124700</name>
</gene>
<feature type="domain" description="Tyrosine-protein phosphatase" evidence="5">
    <location>
        <begin position="94"/>
        <end position="237"/>
    </location>
</feature>
<dbReference type="EC" id="3.1.3.48" evidence="2"/>
<dbReference type="SUPFAM" id="SSF52799">
    <property type="entry name" value="(Phosphotyrosine protein) phosphatases II"/>
    <property type="match status" value="1"/>
</dbReference>
<dbReference type="InterPro" id="IPR020422">
    <property type="entry name" value="TYR_PHOSPHATASE_DUAL_dom"/>
</dbReference>
<dbReference type="InterPro" id="IPR016130">
    <property type="entry name" value="Tyr_Pase_AS"/>
</dbReference>
<keyword evidence="8" id="KW-1185">Reference proteome</keyword>
<dbReference type="GO" id="GO:0017017">
    <property type="term" value="F:MAP kinase tyrosine/serine/threonine phosphatase activity"/>
    <property type="evidence" value="ECO:0007669"/>
    <property type="project" value="TreeGrafter"/>
</dbReference>
<dbReference type="PRINTS" id="PR01908">
    <property type="entry name" value="ADSPHPHTASE"/>
</dbReference>
<dbReference type="PANTHER" id="PTHR10159">
    <property type="entry name" value="DUAL SPECIFICITY PROTEIN PHOSPHATASE"/>
    <property type="match status" value="1"/>
</dbReference>
<organism evidence="7 8">
    <name type="scientific">Sciurus carolinensis</name>
    <name type="common">Eastern gray squirrel</name>
    <dbReference type="NCBI Taxonomy" id="30640"/>
    <lineage>
        <taxon>Eukaryota</taxon>
        <taxon>Metazoa</taxon>
        <taxon>Chordata</taxon>
        <taxon>Craniata</taxon>
        <taxon>Vertebrata</taxon>
        <taxon>Euteleostomi</taxon>
        <taxon>Mammalia</taxon>
        <taxon>Eutheria</taxon>
        <taxon>Euarchontoglires</taxon>
        <taxon>Glires</taxon>
        <taxon>Rodentia</taxon>
        <taxon>Sciuromorpha</taxon>
        <taxon>Sciuridae</taxon>
        <taxon>Sciurinae</taxon>
        <taxon>Sciurini</taxon>
        <taxon>Sciurus</taxon>
    </lineage>
</organism>
<reference evidence="7" key="1">
    <citation type="submission" date="2020-03" db="EMBL/GenBank/DDBJ databases">
        <title>Studies in the Genomics of Life Span.</title>
        <authorList>
            <person name="Glass D."/>
        </authorList>
    </citation>
    <scope>NUCLEOTIDE SEQUENCE</scope>
    <source>
        <strain evidence="7">SUZIE</strain>
        <tissue evidence="7">Muscle</tissue>
    </source>
</reference>
<proteinExistence type="inferred from homology"/>
<dbReference type="SMART" id="SM00195">
    <property type="entry name" value="DSPc"/>
    <property type="match status" value="1"/>
</dbReference>
<dbReference type="PROSITE" id="PS00383">
    <property type="entry name" value="TYR_PHOSPHATASE_1"/>
    <property type="match status" value="1"/>
</dbReference>
<name>A0AA41ML42_SCICA</name>
<evidence type="ECO:0000256" key="1">
    <source>
        <dbReference type="ARBA" id="ARBA00008601"/>
    </source>
</evidence>
<evidence type="ECO:0000313" key="7">
    <source>
        <dbReference type="EMBL" id="MBZ3873789.1"/>
    </source>
</evidence>
<dbReference type="GO" id="GO:0005829">
    <property type="term" value="C:cytosol"/>
    <property type="evidence" value="ECO:0007669"/>
    <property type="project" value="TreeGrafter"/>
</dbReference>
<keyword evidence="3" id="KW-0378">Hydrolase</keyword>
<dbReference type="PROSITE" id="PS50054">
    <property type="entry name" value="TYR_PHOSPHATASE_DUAL"/>
    <property type="match status" value="1"/>
</dbReference>
<dbReference type="PANTHER" id="PTHR10159:SF299">
    <property type="entry name" value="DUAL SPECIFICITY PROTEIN PHOSPHATASE 10"/>
    <property type="match status" value="1"/>
</dbReference>
<feature type="domain" description="Tyrosine specific protein phosphatases" evidence="6">
    <location>
        <begin position="157"/>
        <end position="216"/>
    </location>
</feature>
<dbReference type="EMBL" id="JAATJV010212096">
    <property type="protein sequence ID" value="MBZ3873789.1"/>
    <property type="molecule type" value="Genomic_DNA"/>
</dbReference>
<dbReference type="FunFam" id="3.90.190.10:FF:000028">
    <property type="entry name" value="Dual specificity phosphatase 10"/>
    <property type="match status" value="1"/>
</dbReference>
<evidence type="ECO:0000259" key="6">
    <source>
        <dbReference type="PROSITE" id="PS50056"/>
    </source>
</evidence>
<evidence type="ECO:0000313" key="8">
    <source>
        <dbReference type="Proteomes" id="UP001166674"/>
    </source>
</evidence>
<evidence type="ECO:0000256" key="4">
    <source>
        <dbReference type="ARBA" id="ARBA00022912"/>
    </source>
</evidence>
<dbReference type="PROSITE" id="PS50056">
    <property type="entry name" value="TYR_PHOSPHATASE_2"/>
    <property type="match status" value="1"/>
</dbReference>
<dbReference type="InterPro" id="IPR029021">
    <property type="entry name" value="Prot-tyrosine_phosphatase-like"/>
</dbReference>
<evidence type="ECO:0000259" key="5">
    <source>
        <dbReference type="PROSITE" id="PS50054"/>
    </source>
</evidence>
<dbReference type="GO" id="GO:0033550">
    <property type="term" value="F:MAP kinase tyrosine phosphatase activity"/>
    <property type="evidence" value="ECO:0007669"/>
    <property type="project" value="TreeGrafter"/>
</dbReference>
<dbReference type="InterPro" id="IPR000340">
    <property type="entry name" value="Dual-sp_phosphatase_cat-dom"/>
</dbReference>
<dbReference type="InterPro" id="IPR000387">
    <property type="entry name" value="Tyr_Pase_dom"/>
</dbReference>
<evidence type="ECO:0000256" key="2">
    <source>
        <dbReference type="ARBA" id="ARBA00013064"/>
    </source>
</evidence>